<dbReference type="Proteomes" id="UP001140172">
    <property type="component" value="Unassembled WGS sequence"/>
</dbReference>
<comment type="caution">
    <text evidence="12">The sequence shown here is derived from an EMBL/GenBank/DDBJ whole genome shotgun (WGS) entry which is preliminary data.</text>
</comment>
<dbReference type="SFLD" id="SFLDG00002">
    <property type="entry name" value="C1.7:_P-type_atpase_like"/>
    <property type="match status" value="1"/>
</dbReference>
<dbReference type="EMBL" id="JANBUM010000212">
    <property type="protein sequence ID" value="KAJ2781370.1"/>
    <property type="molecule type" value="Genomic_DNA"/>
</dbReference>
<evidence type="ECO:0000256" key="10">
    <source>
        <dbReference type="SAM" id="Phobius"/>
    </source>
</evidence>
<protein>
    <recommendedName>
        <fullName evidence="11">Cation-transporting P-type ATPase N-terminal domain-containing protein</fullName>
    </recommendedName>
</protein>
<feature type="domain" description="Cation-transporting P-type ATPase N-terminal" evidence="11">
    <location>
        <begin position="73"/>
        <end position="154"/>
    </location>
</feature>
<dbReference type="GO" id="GO:0005391">
    <property type="term" value="F:P-type sodium:potassium-exchanging transporter activity"/>
    <property type="evidence" value="ECO:0007669"/>
    <property type="project" value="TreeGrafter"/>
</dbReference>
<keyword evidence="3 10" id="KW-0812">Transmembrane</keyword>
<evidence type="ECO:0000256" key="9">
    <source>
        <dbReference type="SAM" id="MobiDB-lite"/>
    </source>
</evidence>
<feature type="transmembrane region" description="Helical" evidence="10">
    <location>
        <begin position="935"/>
        <end position="956"/>
    </location>
</feature>
<dbReference type="InterPro" id="IPR023214">
    <property type="entry name" value="HAD_sf"/>
</dbReference>
<dbReference type="InterPro" id="IPR023299">
    <property type="entry name" value="ATPase_P-typ_cyto_dom_N"/>
</dbReference>
<feature type="transmembrane region" description="Helical" evidence="10">
    <location>
        <begin position="130"/>
        <end position="152"/>
    </location>
</feature>
<dbReference type="PROSITE" id="PS00154">
    <property type="entry name" value="ATPASE_E1_E2"/>
    <property type="match status" value="1"/>
</dbReference>
<dbReference type="InterPro" id="IPR036412">
    <property type="entry name" value="HAD-like_sf"/>
</dbReference>
<reference evidence="12" key="1">
    <citation type="submission" date="2022-07" db="EMBL/GenBank/DDBJ databases">
        <title>Phylogenomic reconstructions and comparative analyses of Kickxellomycotina fungi.</title>
        <authorList>
            <person name="Reynolds N.K."/>
            <person name="Stajich J.E."/>
            <person name="Barry K."/>
            <person name="Grigoriev I.V."/>
            <person name="Crous P."/>
            <person name="Smith M.E."/>
        </authorList>
    </citation>
    <scope>NUCLEOTIDE SEQUENCE</scope>
    <source>
        <strain evidence="12">BCRC 34489</strain>
    </source>
</reference>
<dbReference type="InterPro" id="IPR001757">
    <property type="entry name" value="P_typ_ATPase"/>
</dbReference>
<feature type="transmembrane region" description="Helical" evidence="10">
    <location>
        <begin position="1074"/>
        <end position="1096"/>
    </location>
</feature>
<dbReference type="PANTHER" id="PTHR43294">
    <property type="entry name" value="SODIUM/POTASSIUM-TRANSPORTING ATPASE SUBUNIT ALPHA"/>
    <property type="match status" value="1"/>
</dbReference>
<name>A0A9W8LH23_9FUNG</name>
<keyword evidence="7 10" id="KW-1133">Transmembrane helix</keyword>
<feature type="transmembrane region" description="Helical" evidence="10">
    <location>
        <begin position="1042"/>
        <end position="1062"/>
    </location>
</feature>
<dbReference type="GO" id="GO:0005886">
    <property type="term" value="C:plasma membrane"/>
    <property type="evidence" value="ECO:0007669"/>
    <property type="project" value="UniProtKB-SubCell"/>
</dbReference>
<dbReference type="SUPFAM" id="SSF81653">
    <property type="entry name" value="Calcium ATPase, transduction domain A"/>
    <property type="match status" value="1"/>
</dbReference>
<evidence type="ECO:0000313" key="12">
    <source>
        <dbReference type="EMBL" id="KAJ2781370.1"/>
    </source>
</evidence>
<feature type="region of interest" description="Disordered" evidence="9">
    <location>
        <begin position="1"/>
        <end position="31"/>
    </location>
</feature>
<feature type="transmembrane region" description="Helical" evidence="10">
    <location>
        <begin position="354"/>
        <end position="378"/>
    </location>
</feature>
<dbReference type="FunFam" id="3.40.50.1000:FF:000083">
    <property type="entry name" value="Sodium/potassium-transporting ATPase subunit alpha"/>
    <property type="match status" value="1"/>
</dbReference>
<proteinExistence type="predicted"/>
<dbReference type="Pfam" id="PF00122">
    <property type="entry name" value="E1-E2_ATPase"/>
    <property type="match status" value="1"/>
</dbReference>
<dbReference type="SFLD" id="SFLDS00003">
    <property type="entry name" value="Haloacid_Dehalogenase"/>
    <property type="match status" value="1"/>
</dbReference>
<keyword evidence="8 10" id="KW-0472">Membrane</keyword>
<feature type="transmembrane region" description="Helical" evidence="10">
    <location>
        <begin position="821"/>
        <end position="854"/>
    </location>
</feature>
<dbReference type="InterPro" id="IPR006068">
    <property type="entry name" value="ATPase_P-typ_cation-transptr_C"/>
</dbReference>
<dbReference type="GO" id="GO:0016887">
    <property type="term" value="F:ATP hydrolysis activity"/>
    <property type="evidence" value="ECO:0007669"/>
    <property type="project" value="InterPro"/>
</dbReference>
<feature type="compositionally biased region" description="Gly residues" evidence="9">
    <location>
        <begin position="13"/>
        <end position="22"/>
    </location>
</feature>
<evidence type="ECO:0000259" key="11">
    <source>
        <dbReference type="SMART" id="SM00831"/>
    </source>
</evidence>
<dbReference type="NCBIfam" id="TIGR01494">
    <property type="entry name" value="ATPase_P-type"/>
    <property type="match status" value="2"/>
</dbReference>
<dbReference type="GO" id="GO:1990573">
    <property type="term" value="P:potassium ion import across plasma membrane"/>
    <property type="evidence" value="ECO:0007669"/>
    <property type="project" value="TreeGrafter"/>
</dbReference>
<evidence type="ECO:0000256" key="1">
    <source>
        <dbReference type="ARBA" id="ARBA00004651"/>
    </source>
</evidence>
<dbReference type="PRINTS" id="PR00121">
    <property type="entry name" value="NAKATPASE"/>
</dbReference>
<dbReference type="InterPro" id="IPR008250">
    <property type="entry name" value="ATPase_P-typ_transduc_dom_A_sf"/>
</dbReference>
<keyword evidence="5" id="KW-0067">ATP-binding</keyword>
<feature type="compositionally biased region" description="Low complexity" evidence="9">
    <location>
        <begin position="1"/>
        <end position="12"/>
    </location>
</feature>
<feature type="transmembrane region" description="Helical" evidence="10">
    <location>
        <begin position="164"/>
        <end position="183"/>
    </location>
</feature>
<dbReference type="Pfam" id="PF00689">
    <property type="entry name" value="Cation_ATPase_C"/>
    <property type="match status" value="1"/>
</dbReference>
<evidence type="ECO:0000256" key="4">
    <source>
        <dbReference type="ARBA" id="ARBA00022741"/>
    </source>
</evidence>
<dbReference type="AlphaFoldDB" id="A0A9W8LH23"/>
<dbReference type="InterPro" id="IPR059000">
    <property type="entry name" value="ATPase_P-type_domA"/>
</dbReference>
<dbReference type="GO" id="GO:0036376">
    <property type="term" value="P:sodium ion export across plasma membrane"/>
    <property type="evidence" value="ECO:0007669"/>
    <property type="project" value="TreeGrafter"/>
</dbReference>
<dbReference type="Gene3D" id="1.20.1110.10">
    <property type="entry name" value="Calcium-transporting ATPase, transmembrane domain"/>
    <property type="match status" value="2"/>
</dbReference>
<dbReference type="SUPFAM" id="SSF81665">
    <property type="entry name" value="Calcium ATPase, transmembrane domain M"/>
    <property type="match status" value="2"/>
</dbReference>
<evidence type="ECO:0000256" key="3">
    <source>
        <dbReference type="ARBA" id="ARBA00022692"/>
    </source>
</evidence>
<dbReference type="Gene3D" id="3.40.50.1000">
    <property type="entry name" value="HAD superfamily/HAD-like"/>
    <property type="match status" value="1"/>
</dbReference>
<evidence type="ECO:0000256" key="8">
    <source>
        <dbReference type="ARBA" id="ARBA00023136"/>
    </source>
</evidence>
<sequence length="1130" mass="123520">MAPPDNSGNNNNSGGGGGGGLGRTITFSNDRPYTANNQAIISPKDQEKITTSVVTTVEDKGKSEEKAKSVDITEHLMSIDEVCAKYSVKVNPERPQDSPGLGEQQAADLLVHNGPNTLTPPKKKSGLHKFLICLSSLFNLMLIAAGILEYILLAIDFKNNKANIYMGAILIVVAFLNAGVEWYQQLKSENTLAALLKMIPAKTHVIRDGRLISIASADVVVGDVLFLRMGDKVPADCYVFAGSDLKVDNSSLTGESDPQERGPGNTHRNPLEATNMAFNGTLAVAGSAYAIVVRTGDGTVLGQIAGLTAGEEKATSPLTREIADFVRIIACVALFTAAVFFATGMGLYRDFPFAINFAIGTFVAWVPEGLPATVTMLLTIAAKRLAAENVLVKDLQGVETLGAVTLLATDKTGTLTRNQMTVANLWTNGRLFTATRSHTDVGEPITDISTAGVCEIVQISSLCRSVKFDRTDVPIEKRTLLGDATESGLVRFAASRTGPEFDAMEDRHPKVFEVPFSSATKVMLTIHRLEHANGPLTLLLKGAPERVLKLCSTILYGDTQIPLTDAHRAEFQESYEGMAGQGHRVLAFAKLQLDGAAYPTEYTFDRRSANWPQDGFMFVGLASLEDPPKHGVREAVGRCRAAGIQVVMVTGDHPLTAEAVARRINLVLGETREGVARRTGRPVDTIGDDEYDAVVVHGEQIEGMSDADWEHVFRKPEVIFARTSPRNKLDIVARAQTLGHICAVTGDGVNDAPALKKADLGVAMNASGSDVSKEAASMILLDDNFASIVRGIEEGRLIFANLKKSIRYTLTHSTPEVIPQILYIIVPLPAMITSIMILVIDLGFEVLAALTYAWEPAESPTGLMKLPPRKPVTVRSIAQKRAREARDAEDALPEGATWVQRLGRAMRAPFTRNWWINRFEKPEGEVLVDGDLLSWSYLEAGVLSAISVLVVFFVILNHHGISPRQARLMAKDTDHTYFNKDSPTYTYNGRTFTGHDQFYALNEARTGVLFSIYILQVFNLFICKARLRLPFGRFMFRNKRTFLGFGAGLLLLAFVTYVPPLNTVFNTSYKSIPLYWLIAVGFGFVLLAYATARLLVLRKSRPIKWNNTIQGLHMHPTIWSTRHTTKSIEV</sequence>
<accession>A0A9W8LH23</accession>
<dbReference type="GO" id="GO:0030007">
    <property type="term" value="P:intracellular potassium ion homeostasis"/>
    <property type="evidence" value="ECO:0007669"/>
    <property type="project" value="TreeGrafter"/>
</dbReference>
<dbReference type="GO" id="GO:0005524">
    <property type="term" value="F:ATP binding"/>
    <property type="evidence" value="ECO:0007669"/>
    <property type="project" value="UniProtKB-KW"/>
</dbReference>
<keyword evidence="2" id="KW-1003">Cell membrane</keyword>
<dbReference type="Gene3D" id="2.70.150.10">
    <property type="entry name" value="Calcium-transporting ATPase, cytoplasmic transduction domain A"/>
    <property type="match status" value="1"/>
</dbReference>
<dbReference type="InterPro" id="IPR004014">
    <property type="entry name" value="ATPase_P-typ_cation-transptr_N"/>
</dbReference>
<dbReference type="InterPro" id="IPR023298">
    <property type="entry name" value="ATPase_P-typ_TM_dom_sf"/>
</dbReference>
<evidence type="ECO:0000256" key="2">
    <source>
        <dbReference type="ARBA" id="ARBA00022475"/>
    </source>
</evidence>
<feature type="region of interest" description="Disordered" evidence="9">
    <location>
        <begin position="250"/>
        <end position="270"/>
    </location>
</feature>
<organism evidence="12 13">
    <name type="scientific">Coemansia interrupta</name>
    <dbReference type="NCBI Taxonomy" id="1126814"/>
    <lineage>
        <taxon>Eukaryota</taxon>
        <taxon>Fungi</taxon>
        <taxon>Fungi incertae sedis</taxon>
        <taxon>Zoopagomycota</taxon>
        <taxon>Kickxellomycotina</taxon>
        <taxon>Kickxellomycetes</taxon>
        <taxon>Kickxellales</taxon>
        <taxon>Kickxellaceae</taxon>
        <taxon>Coemansia</taxon>
    </lineage>
</organism>
<dbReference type="PRINTS" id="PR00119">
    <property type="entry name" value="CATATPASE"/>
</dbReference>
<keyword evidence="13" id="KW-1185">Reference proteome</keyword>
<feature type="transmembrane region" description="Helical" evidence="10">
    <location>
        <begin position="325"/>
        <end position="348"/>
    </location>
</feature>
<dbReference type="SUPFAM" id="SSF81660">
    <property type="entry name" value="Metal cation-transporting ATPase, ATP-binding domain N"/>
    <property type="match status" value="1"/>
</dbReference>
<keyword evidence="6" id="KW-1278">Translocase</keyword>
<dbReference type="GO" id="GO:0006883">
    <property type="term" value="P:intracellular sodium ion homeostasis"/>
    <property type="evidence" value="ECO:0007669"/>
    <property type="project" value="TreeGrafter"/>
</dbReference>
<dbReference type="InterPro" id="IPR044492">
    <property type="entry name" value="P_typ_ATPase_HD_dom"/>
</dbReference>
<dbReference type="Pfam" id="PF00690">
    <property type="entry name" value="Cation_ATPase_N"/>
    <property type="match status" value="1"/>
</dbReference>
<dbReference type="SMART" id="SM00831">
    <property type="entry name" value="Cation_ATPase_N"/>
    <property type="match status" value="1"/>
</dbReference>
<dbReference type="GO" id="GO:1902600">
    <property type="term" value="P:proton transmembrane transport"/>
    <property type="evidence" value="ECO:0007669"/>
    <property type="project" value="TreeGrafter"/>
</dbReference>
<keyword evidence="4" id="KW-0547">Nucleotide-binding</keyword>
<dbReference type="Gene3D" id="3.40.1110.10">
    <property type="entry name" value="Calcium-transporting ATPase, cytoplasmic domain N"/>
    <property type="match status" value="1"/>
</dbReference>
<dbReference type="Pfam" id="PF13246">
    <property type="entry name" value="Cation_ATPase"/>
    <property type="match status" value="1"/>
</dbReference>
<evidence type="ECO:0000256" key="6">
    <source>
        <dbReference type="ARBA" id="ARBA00022967"/>
    </source>
</evidence>
<evidence type="ECO:0000256" key="5">
    <source>
        <dbReference type="ARBA" id="ARBA00022840"/>
    </source>
</evidence>
<dbReference type="InterPro" id="IPR050510">
    <property type="entry name" value="Cation_transp_ATPase_P-type"/>
</dbReference>
<dbReference type="SFLD" id="SFLDF00027">
    <property type="entry name" value="p-type_atpase"/>
    <property type="match status" value="1"/>
</dbReference>
<comment type="subcellular location">
    <subcellularLocation>
        <location evidence="1">Cell membrane</location>
        <topology evidence="1">Multi-pass membrane protein</topology>
    </subcellularLocation>
</comment>
<dbReference type="InterPro" id="IPR018303">
    <property type="entry name" value="ATPase_P-typ_P_site"/>
</dbReference>
<dbReference type="OrthoDB" id="158672at2759"/>
<evidence type="ECO:0000256" key="7">
    <source>
        <dbReference type="ARBA" id="ARBA00022989"/>
    </source>
</evidence>
<gene>
    <name evidence="12" type="ORF">GGI15_003236</name>
</gene>
<evidence type="ECO:0000313" key="13">
    <source>
        <dbReference type="Proteomes" id="UP001140172"/>
    </source>
</evidence>
<dbReference type="SUPFAM" id="SSF56784">
    <property type="entry name" value="HAD-like"/>
    <property type="match status" value="1"/>
</dbReference>
<dbReference type="PANTHER" id="PTHR43294:SF21">
    <property type="entry name" value="CATION TRANSPORTING ATPASE"/>
    <property type="match status" value="1"/>
</dbReference>